<comment type="similarity">
    <text evidence="2 6">Belongs to the TGF-beta family.</text>
</comment>
<proteinExistence type="inferred from homology"/>
<dbReference type="InterPro" id="IPR001839">
    <property type="entry name" value="TGF-b_C"/>
</dbReference>
<evidence type="ECO:0000256" key="7">
    <source>
        <dbReference type="SAM" id="MobiDB-lite"/>
    </source>
</evidence>
<feature type="compositionally biased region" description="Polar residues" evidence="7">
    <location>
        <begin position="274"/>
        <end position="283"/>
    </location>
</feature>
<feature type="domain" description="TGF-beta family profile" evidence="9">
    <location>
        <begin position="310"/>
        <end position="421"/>
    </location>
</feature>
<evidence type="ECO:0000256" key="8">
    <source>
        <dbReference type="SAM" id="Phobius"/>
    </source>
</evidence>
<dbReference type="EMBL" id="HACG01025690">
    <property type="protein sequence ID" value="CEK72555.1"/>
    <property type="molecule type" value="Transcribed_RNA"/>
</dbReference>
<evidence type="ECO:0000256" key="3">
    <source>
        <dbReference type="ARBA" id="ARBA00022525"/>
    </source>
</evidence>
<feature type="region of interest" description="Disordered" evidence="7">
    <location>
        <begin position="262"/>
        <end position="283"/>
    </location>
</feature>
<evidence type="ECO:0000256" key="1">
    <source>
        <dbReference type="ARBA" id="ARBA00004613"/>
    </source>
</evidence>
<keyword evidence="4 6" id="KW-0339">Growth factor</keyword>
<organism evidence="10">
    <name type="scientific">Arion vulgaris</name>
    <dbReference type="NCBI Taxonomy" id="1028688"/>
    <lineage>
        <taxon>Eukaryota</taxon>
        <taxon>Metazoa</taxon>
        <taxon>Spiralia</taxon>
        <taxon>Lophotrochozoa</taxon>
        <taxon>Mollusca</taxon>
        <taxon>Gastropoda</taxon>
        <taxon>Heterobranchia</taxon>
        <taxon>Euthyneura</taxon>
        <taxon>Panpulmonata</taxon>
        <taxon>Eupulmonata</taxon>
        <taxon>Stylommatophora</taxon>
        <taxon>Helicina</taxon>
        <taxon>Arionoidea</taxon>
        <taxon>Arionidae</taxon>
        <taxon>Arion</taxon>
    </lineage>
</organism>
<dbReference type="PROSITE" id="PS51362">
    <property type="entry name" value="TGF_BETA_2"/>
    <property type="match status" value="1"/>
</dbReference>
<evidence type="ECO:0000256" key="5">
    <source>
        <dbReference type="ARBA" id="ARBA00023157"/>
    </source>
</evidence>
<dbReference type="AlphaFoldDB" id="A0A0B6ZXT4"/>
<feature type="transmembrane region" description="Helical" evidence="8">
    <location>
        <begin position="12"/>
        <end position="32"/>
    </location>
</feature>
<comment type="subcellular location">
    <subcellularLocation>
        <location evidence="1">Secreted</location>
    </subcellularLocation>
</comment>
<dbReference type="PROSITE" id="PS00250">
    <property type="entry name" value="TGF_BETA_1"/>
    <property type="match status" value="1"/>
</dbReference>
<dbReference type="GO" id="GO:0005615">
    <property type="term" value="C:extracellular space"/>
    <property type="evidence" value="ECO:0007669"/>
    <property type="project" value="TreeGrafter"/>
</dbReference>
<keyword evidence="5" id="KW-1015">Disulfide bond</keyword>
<evidence type="ECO:0000256" key="6">
    <source>
        <dbReference type="RuleBase" id="RU000354"/>
    </source>
</evidence>
<dbReference type="SUPFAM" id="SSF57501">
    <property type="entry name" value="Cystine-knot cytokines"/>
    <property type="match status" value="1"/>
</dbReference>
<protein>
    <recommendedName>
        <fullName evidence="9">TGF-beta family profile domain-containing protein</fullName>
    </recommendedName>
</protein>
<evidence type="ECO:0000256" key="2">
    <source>
        <dbReference type="ARBA" id="ARBA00006656"/>
    </source>
</evidence>
<feature type="compositionally biased region" description="Basic and acidic residues" evidence="7">
    <location>
        <begin position="262"/>
        <end position="273"/>
    </location>
</feature>
<dbReference type="GO" id="GO:0005125">
    <property type="term" value="F:cytokine activity"/>
    <property type="evidence" value="ECO:0007669"/>
    <property type="project" value="TreeGrafter"/>
</dbReference>
<evidence type="ECO:0000259" key="9">
    <source>
        <dbReference type="PROSITE" id="PS51362"/>
    </source>
</evidence>
<dbReference type="SMART" id="SM00204">
    <property type="entry name" value="TGFB"/>
    <property type="match status" value="1"/>
</dbReference>
<gene>
    <name evidence="10" type="primary">ORF82966</name>
</gene>
<dbReference type="GO" id="GO:0008083">
    <property type="term" value="F:growth factor activity"/>
    <property type="evidence" value="ECO:0007669"/>
    <property type="project" value="UniProtKB-KW"/>
</dbReference>
<keyword evidence="8" id="KW-1133">Transmembrane helix</keyword>
<keyword evidence="8" id="KW-0472">Membrane</keyword>
<evidence type="ECO:0000313" key="10">
    <source>
        <dbReference type="EMBL" id="CEK72555.1"/>
    </source>
</evidence>
<dbReference type="InterPro" id="IPR029034">
    <property type="entry name" value="Cystine-knot_cytokine"/>
</dbReference>
<accession>A0A0B6ZXT4</accession>
<dbReference type="Pfam" id="PF00019">
    <property type="entry name" value="TGF_beta"/>
    <property type="match status" value="1"/>
</dbReference>
<keyword evidence="8" id="KW-0812">Transmembrane</keyword>
<dbReference type="Gene3D" id="2.10.90.10">
    <property type="entry name" value="Cystine-knot cytokines"/>
    <property type="match status" value="1"/>
</dbReference>
<dbReference type="PANTHER" id="PTHR11848:SF309">
    <property type="entry name" value="INHIBIN BETA CHAIN"/>
    <property type="match status" value="1"/>
</dbReference>
<name>A0A0B6ZXT4_9EUPU</name>
<dbReference type="PANTHER" id="PTHR11848">
    <property type="entry name" value="TGF-BETA FAMILY"/>
    <property type="match status" value="1"/>
</dbReference>
<dbReference type="InterPro" id="IPR015615">
    <property type="entry name" value="TGF-beta-rel"/>
</dbReference>
<reference evidence="10" key="1">
    <citation type="submission" date="2014-12" db="EMBL/GenBank/DDBJ databases">
        <title>Insight into the proteome of Arion vulgaris.</title>
        <authorList>
            <person name="Aradska J."/>
            <person name="Bulat T."/>
            <person name="Smidak R."/>
            <person name="Sarate P."/>
            <person name="Gangsoo J."/>
            <person name="Sialana F."/>
            <person name="Bilban M."/>
            <person name="Lubec G."/>
        </authorList>
    </citation>
    <scope>NUCLEOTIDE SEQUENCE</scope>
    <source>
        <tissue evidence="10">Skin</tissue>
    </source>
</reference>
<evidence type="ECO:0000256" key="4">
    <source>
        <dbReference type="ARBA" id="ARBA00023030"/>
    </source>
</evidence>
<sequence>MKQGLTNPRSADISVLLPHGLHCALIILIFTFSTQVTQSTPSRGNDLHLNLEHQKAIVKDLKSRVLQMMGKNIPPSGYNASRHSAHGKLIREFFKSKLNSTTNVNNLEDEDIYLNEPQIHVFHSSDPEFKVPVQLVNTPSSASALTMITFSTNFQQPEVPYHDLLIKSAILRLRINRQKRKLRRTNKLPLKVTFYLMETTNQTEAVEENMKHTTLRSVTVNTLKSKAIKININSHLLSNLVESDNKIVTIGIRVDQTVPVDKKHGNVKSDSKKPYNTTSPTASHKIQEQVGISKIVLQITSHTRDLRKARSKRQDDESAVCSGSLCCRHSIYVDFEDIGWDFVISPMGYTAYYCKGDCPPRYKIANTFTNIKSILHQRSPETVPAPNCAPTGYQPLAMTIFDHEVKDVSFPGMVVAGCRCH</sequence>
<dbReference type="InterPro" id="IPR017948">
    <property type="entry name" value="TGFb_CS"/>
</dbReference>
<keyword evidence="3" id="KW-0964">Secreted</keyword>